<keyword evidence="6" id="KW-0811">Translocation</keyword>
<sequence length="99" mass="11088">MLPGVGGVEYLVIAALIIIFVGPKDLPGVLRTFGRWWGKIKNFSREFRASVNSIASETGIDEIKSSVEKAKPKNFTDEMRDSINESVKEDKKKDDKSEK</sequence>
<dbReference type="GO" id="GO:0015031">
    <property type="term" value="P:protein transport"/>
    <property type="evidence" value="ECO:0007669"/>
    <property type="project" value="UniProtKB-KW"/>
</dbReference>
<dbReference type="AlphaFoldDB" id="A0A382F569"/>
<organism evidence="10">
    <name type="scientific">marine metagenome</name>
    <dbReference type="NCBI Taxonomy" id="408172"/>
    <lineage>
        <taxon>unclassified sequences</taxon>
        <taxon>metagenomes</taxon>
        <taxon>ecological metagenomes</taxon>
    </lineage>
</organism>
<keyword evidence="5 9" id="KW-1133">Transmembrane helix</keyword>
<dbReference type="EMBL" id="UINC01047909">
    <property type="protein sequence ID" value="SVB57782.1"/>
    <property type="molecule type" value="Genomic_DNA"/>
</dbReference>
<keyword evidence="2" id="KW-0813">Transport</keyword>
<dbReference type="PANTHER" id="PTHR33162:SF1">
    <property type="entry name" value="SEC-INDEPENDENT PROTEIN TRANSLOCASE PROTEIN TATA, CHLOROPLASTIC"/>
    <property type="match status" value="1"/>
</dbReference>
<evidence type="ECO:0000256" key="8">
    <source>
        <dbReference type="SAM" id="MobiDB-lite"/>
    </source>
</evidence>
<proteinExistence type="predicted"/>
<dbReference type="Gene3D" id="1.20.5.3310">
    <property type="match status" value="1"/>
</dbReference>
<name>A0A382F569_9ZZZZ</name>
<evidence type="ECO:0000256" key="2">
    <source>
        <dbReference type="ARBA" id="ARBA00022448"/>
    </source>
</evidence>
<feature type="transmembrane region" description="Helical" evidence="9">
    <location>
        <begin position="6"/>
        <end position="23"/>
    </location>
</feature>
<evidence type="ECO:0000256" key="1">
    <source>
        <dbReference type="ARBA" id="ARBA00004167"/>
    </source>
</evidence>
<dbReference type="GO" id="GO:0016020">
    <property type="term" value="C:membrane"/>
    <property type="evidence" value="ECO:0007669"/>
    <property type="project" value="UniProtKB-SubCell"/>
</dbReference>
<keyword evidence="3 9" id="KW-0812">Transmembrane</keyword>
<evidence type="ECO:0000313" key="10">
    <source>
        <dbReference type="EMBL" id="SVB57782.1"/>
    </source>
</evidence>
<dbReference type="PANTHER" id="PTHR33162">
    <property type="entry name" value="SEC-INDEPENDENT PROTEIN TRANSLOCASE PROTEIN TATA, CHLOROPLASTIC"/>
    <property type="match status" value="1"/>
</dbReference>
<gene>
    <name evidence="10" type="ORF">METZ01_LOCUS210636</name>
</gene>
<protein>
    <recommendedName>
        <fullName evidence="11">Twin-arginine translocase subunit TatB</fullName>
    </recommendedName>
</protein>
<evidence type="ECO:0000256" key="3">
    <source>
        <dbReference type="ARBA" id="ARBA00022692"/>
    </source>
</evidence>
<evidence type="ECO:0000256" key="6">
    <source>
        <dbReference type="ARBA" id="ARBA00023010"/>
    </source>
</evidence>
<dbReference type="InterPro" id="IPR003369">
    <property type="entry name" value="TatA/B/E"/>
</dbReference>
<keyword evidence="7 9" id="KW-0472">Membrane</keyword>
<evidence type="ECO:0000256" key="4">
    <source>
        <dbReference type="ARBA" id="ARBA00022927"/>
    </source>
</evidence>
<evidence type="ECO:0000256" key="7">
    <source>
        <dbReference type="ARBA" id="ARBA00023136"/>
    </source>
</evidence>
<dbReference type="Pfam" id="PF02416">
    <property type="entry name" value="TatA_B_E"/>
    <property type="match status" value="1"/>
</dbReference>
<accession>A0A382F569</accession>
<keyword evidence="4" id="KW-0653">Protein transport</keyword>
<comment type="subcellular location">
    <subcellularLocation>
        <location evidence="1">Membrane</location>
        <topology evidence="1">Single-pass membrane protein</topology>
    </subcellularLocation>
</comment>
<reference evidence="10" key="1">
    <citation type="submission" date="2018-05" db="EMBL/GenBank/DDBJ databases">
        <authorList>
            <person name="Lanie J.A."/>
            <person name="Ng W.-L."/>
            <person name="Kazmierczak K.M."/>
            <person name="Andrzejewski T.M."/>
            <person name="Davidsen T.M."/>
            <person name="Wayne K.J."/>
            <person name="Tettelin H."/>
            <person name="Glass J.I."/>
            <person name="Rusch D."/>
            <person name="Podicherti R."/>
            <person name="Tsui H.-C.T."/>
            <person name="Winkler M.E."/>
        </authorList>
    </citation>
    <scope>NUCLEOTIDE SEQUENCE</scope>
</reference>
<evidence type="ECO:0000256" key="9">
    <source>
        <dbReference type="SAM" id="Phobius"/>
    </source>
</evidence>
<feature type="region of interest" description="Disordered" evidence="8">
    <location>
        <begin position="71"/>
        <end position="99"/>
    </location>
</feature>
<evidence type="ECO:0000256" key="5">
    <source>
        <dbReference type="ARBA" id="ARBA00022989"/>
    </source>
</evidence>
<evidence type="ECO:0008006" key="11">
    <source>
        <dbReference type="Google" id="ProtNLM"/>
    </source>
</evidence>